<dbReference type="EMBL" id="JAJGCB010000013">
    <property type="protein sequence ID" value="KAJ8989698.1"/>
    <property type="molecule type" value="Genomic_DNA"/>
</dbReference>
<organism evidence="1 2">
    <name type="scientific">Exophiala dermatitidis</name>
    <name type="common">Black yeast-like fungus</name>
    <name type="synonym">Wangiella dermatitidis</name>
    <dbReference type="NCBI Taxonomy" id="5970"/>
    <lineage>
        <taxon>Eukaryota</taxon>
        <taxon>Fungi</taxon>
        <taxon>Dikarya</taxon>
        <taxon>Ascomycota</taxon>
        <taxon>Pezizomycotina</taxon>
        <taxon>Eurotiomycetes</taxon>
        <taxon>Chaetothyriomycetidae</taxon>
        <taxon>Chaetothyriales</taxon>
        <taxon>Herpotrichiellaceae</taxon>
        <taxon>Exophiala</taxon>
    </lineage>
</organism>
<evidence type="ECO:0008006" key="3">
    <source>
        <dbReference type="Google" id="ProtNLM"/>
    </source>
</evidence>
<dbReference type="InterPro" id="IPR035923">
    <property type="entry name" value="TT1751-like_sf"/>
</dbReference>
<name>A0AAN6ITF4_EXODE</name>
<gene>
    <name evidence="1" type="ORF">HRR80_006418</name>
</gene>
<dbReference type="Proteomes" id="UP001161757">
    <property type="component" value="Unassembled WGS sequence"/>
</dbReference>
<proteinExistence type="predicted"/>
<dbReference type="CDD" id="cd14797">
    <property type="entry name" value="DUF302"/>
    <property type="match status" value="1"/>
</dbReference>
<dbReference type="SUPFAM" id="SSF103247">
    <property type="entry name" value="TT1751-like"/>
    <property type="match status" value="1"/>
</dbReference>
<evidence type="ECO:0000313" key="1">
    <source>
        <dbReference type="EMBL" id="KAJ8989698.1"/>
    </source>
</evidence>
<comment type="caution">
    <text evidence="1">The sequence shown here is derived from an EMBL/GenBank/DDBJ whole genome shotgun (WGS) entry which is preliminary data.</text>
</comment>
<reference evidence="1" key="1">
    <citation type="submission" date="2023-01" db="EMBL/GenBank/DDBJ databases">
        <title>Exophiala dermititidis isolated from Cystic Fibrosis Patient.</title>
        <authorList>
            <person name="Kurbessoian T."/>
            <person name="Crocker A."/>
            <person name="Murante D."/>
            <person name="Hogan D.A."/>
            <person name="Stajich J.E."/>
        </authorList>
    </citation>
    <scope>NUCLEOTIDE SEQUENCE</scope>
    <source>
        <strain evidence="1">Ex8</strain>
    </source>
</reference>
<protein>
    <recommendedName>
        <fullName evidence="3">DUF302 domain-containing protein</fullName>
    </recommendedName>
</protein>
<evidence type="ECO:0000313" key="2">
    <source>
        <dbReference type="Proteomes" id="UP001161757"/>
    </source>
</evidence>
<accession>A0AAN6ITF4</accession>
<dbReference type="Gene3D" id="3.30.310.70">
    <property type="entry name" value="TT1751-like domain"/>
    <property type="match status" value="1"/>
</dbReference>
<sequence>MQLSTQRQAVSVDRFRYHSSVPFETAEFRLRSSIQRADHPLEWTHLTGDDTGAGAGEGATAARPRDKESFVAMVESHLGPHGFAYFAEFNHGSWLRLFRPQTSTITTSDAEQRDLRCIRFILGNPLIAITLLRHDLDAGLSVPVELYLVEEADPGSITTGTKCVWYRPSGLVAGYEGATQELVDAAKKLDAKLEALVRWVLSDD</sequence>
<dbReference type="AlphaFoldDB" id="A0AAN6ITF4"/>
<dbReference type="InterPro" id="IPR005180">
    <property type="entry name" value="DUF302"/>
</dbReference>